<gene>
    <name evidence="2" type="ORF">Tci_850980</name>
</gene>
<keyword evidence="1" id="KW-0812">Transmembrane</keyword>
<proteinExistence type="predicted"/>
<organism evidence="2">
    <name type="scientific">Tanacetum cinerariifolium</name>
    <name type="common">Dalmatian daisy</name>
    <name type="synonym">Chrysanthemum cinerariifolium</name>
    <dbReference type="NCBI Taxonomy" id="118510"/>
    <lineage>
        <taxon>Eukaryota</taxon>
        <taxon>Viridiplantae</taxon>
        <taxon>Streptophyta</taxon>
        <taxon>Embryophyta</taxon>
        <taxon>Tracheophyta</taxon>
        <taxon>Spermatophyta</taxon>
        <taxon>Magnoliopsida</taxon>
        <taxon>eudicotyledons</taxon>
        <taxon>Gunneridae</taxon>
        <taxon>Pentapetalae</taxon>
        <taxon>asterids</taxon>
        <taxon>campanulids</taxon>
        <taxon>Asterales</taxon>
        <taxon>Asteraceae</taxon>
        <taxon>Asteroideae</taxon>
        <taxon>Anthemideae</taxon>
        <taxon>Anthemidinae</taxon>
        <taxon>Tanacetum</taxon>
    </lineage>
</organism>
<keyword evidence="1" id="KW-1133">Transmembrane helix</keyword>
<feature type="non-terminal residue" evidence="2">
    <location>
        <position position="1"/>
    </location>
</feature>
<dbReference type="AlphaFoldDB" id="A0A699QYW8"/>
<protein>
    <submittedName>
        <fullName evidence="2">Subtilisin-like protease SBT6.1</fullName>
    </submittedName>
</protein>
<feature type="transmembrane region" description="Helical" evidence="1">
    <location>
        <begin position="66"/>
        <end position="84"/>
    </location>
</feature>
<sequence length="103" mass="11753">VRGRNRRLPGYKAIDLGRGLNSSADFSILKGPKVLDKNKENSSGNRYLGFLYRDDLDAPVVFPSHWLVPAVVAVVGILLLINFWRIRLKRRRRRKGSTSGRYT</sequence>
<feature type="non-terminal residue" evidence="2">
    <location>
        <position position="103"/>
    </location>
</feature>
<name>A0A699QYW8_TANCI</name>
<keyword evidence="2" id="KW-0645">Protease</keyword>
<keyword evidence="1" id="KW-0472">Membrane</keyword>
<dbReference type="EMBL" id="BKCJ011068427">
    <property type="protein sequence ID" value="GFC79010.1"/>
    <property type="molecule type" value="Genomic_DNA"/>
</dbReference>
<evidence type="ECO:0000313" key="2">
    <source>
        <dbReference type="EMBL" id="GFC79010.1"/>
    </source>
</evidence>
<dbReference type="GO" id="GO:0008233">
    <property type="term" value="F:peptidase activity"/>
    <property type="evidence" value="ECO:0007669"/>
    <property type="project" value="UniProtKB-KW"/>
</dbReference>
<accession>A0A699QYW8</accession>
<keyword evidence="2" id="KW-0378">Hydrolase</keyword>
<evidence type="ECO:0000256" key="1">
    <source>
        <dbReference type="SAM" id="Phobius"/>
    </source>
</evidence>
<reference evidence="2" key="1">
    <citation type="journal article" date="2019" name="Sci. Rep.">
        <title>Draft genome of Tanacetum cinerariifolium, the natural source of mosquito coil.</title>
        <authorList>
            <person name="Yamashiro T."/>
            <person name="Shiraishi A."/>
            <person name="Satake H."/>
            <person name="Nakayama K."/>
        </authorList>
    </citation>
    <scope>NUCLEOTIDE SEQUENCE</scope>
</reference>
<dbReference type="GO" id="GO:0006508">
    <property type="term" value="P:proteolysis"/>
    <property type="evidence" value="ECO:0007669"/>
    <property type="project" value="UniProtKB-KW"/>
</dbReference>
<comment type="caution">
    <text evidence="2">The sequence shown here is derived from an EMBL/GenBank/DDBJ whole genome shotgun (WGS) entry which is preliminary data.</text>
</comment>